<dbReference type="NCBIfam" id="TIGR01641">
    <property type="entry name" value="phageSPP1_gp7"/>
    <property type="match status" value="1"/>
</dbReference>
<evidence type="ECO:0000256" key="1">
    <source>
        <dbReference type="SAM" id="MobiDB-lite"/>
    </source>
</evidence>
<dbReference type="AlphaFoldDB" id="A0A5J4SA03"/>
<comment type="caution">
    <text evidence="3">The sequence shown here is derived from an EMBL/GenBank/DDBJ whole genome shotgun (WGS) entry which is preliminary data.</text>
</comment>
<evidence type="ECO:0000313" key="3">
    <source>
        <dbReference type="EMBL" id="KAA6342200.1"/>
    </source>
</evidence>
<feature type="domain" description="Phage head morphogenesis" evidence="2">
    <location>
        <begin position="117"/>
        <end position="206"/>
    </location>
</feature>
<reference evidence="3" key="1">
    <citation type="submission" date="2019-03" db="EMBL/GenBank/DDBJ databases">
        <title>Single cell metagenomics reveals metabolic interactions within the superorganism composed of flagellate Streblomastix strix and complex community of Bacteroidetes bacteria on its surface.</title>
        <authorList>
            <person name="Treitli S.C."/>
            <person name="Kolisko M."/>
            <person name="Husnik F."/>
            <person name="Keeling P."/>
            <person name="Hampl V."/>
        </authorList>
    </citation>
    <scope>NUCLEOTIDE SEQUENCE</scope>
    <source>
        <strain evidence="3">STM</strain>
    </source>
</reference>
<feature type="region of interest" description="Disordered" evidence="1">
    <location>
        <begin position="215"/>
        <end position="234"/>
    </location>
</feature>
<dbReference type="InterPro" id="IPR006528">
    <property type="entry name" value="Phage_head_morphogenesis_dom"/>
</dbReference>
<proteinExistence type="predicted"/>
<dbReference type="EMBL" id="SNRY01000340">
    <property type="protein sequence ID" value="KAA6342200.1"/>
    <property type="molecule type" value="Genomic_DNA"/>
</dbReference>
<accession>A0A5J4SA03</accession>
<dbReference type="Pfam" id="PF04233">
    <property type="entry name" value="Phage_Mu_F"/>
    <property type="match status" value="1"/>
</dbReference>
<organism evidence="3">
    <name type="scientific">termite gut metagenome</name>
    <dbReference type="NCBI Taxonomy" id="433724"/>
    <lineage>
        <taxon>unclassified sequences</taxon>
        <taxon>metagenomes</taxon>
        <taxon>organismal metagenomes</taxon>
    </lineage>
</organism>
<sequence>MYSNSLLTLSRSKIAFNESVFEDAIRFIHEKKGFSPQDLYQKSPRELVNYLSQIFTNSITEGFKQEETPQYEASETVRNALRENVFVFSGMKTYQELKEASLLLVTDKGEIKPFGQFKEDVKSVYQTYNERYLEAEYDFAVHSSAMAARWQDFEEDAEEYDLQYRTAGDDKVRPEHAALNGITLPKNDPFWNEYLPPNGWECRCTTVQVRKGKYPLSNPEESQELGKAATTQKGKDGVNKAAMFRFNSGKTLKIFPHKHPYFARQSSPQDVKQAQKVVEGMSKKIETWTQVETKKGKVRISSLHGKEEERENIKIATYLANKHRYEIDLIAKNDKVKDSRLVQQNTEHVSGIQKECYSYPLGH</sequence>
<gene>
    <name evidence="3" type="ORF">EZS27_010054</name>
</gene>
<protein>
    <recommendedName>
        <fullName evidence="2">Phage head morphogenesis domain-containing protein</fullName>
    </recommendedName>
</protein>
<evidence type="ECO:0000259" key="2">
    <source>
        <dbReference type="Pfam" id="PF04233"/>
    </source>
</evidence>
<name>A0A5J4SA03_9ZZZZ</name>